<keyword evidence="5" id="KW-0862">Zinc</keyword>
<dbReference type="Pfam" id="PF01545">
    <property type="entry name" value="Cation_efflux"/>
    <property type="match status" value="1"/>
</dbReference>
<dbReference type="PANTHER" id="PTHR11562:SF17">
    <property type="entry name" value="RE54080P-RELATED"/>
    <property type="match status" value="1"/>
</dbReference>
<proteinExistence type="inferred from homology"/>
<reference evidence="13 14" key="1">
    <citation type="submission" date="2020-10" db="EMBL/GenBank/DDBJ databases">
        <title>The Coptis chinensis genome and diversification of protoberbering-type alkaloids.</title>
        <authorList>
            <person name="Wang B."/>
            <person name="Shu S."/>
            <person name="Song C."/>
            <person name="Liu Y."/>
        </authorList>
    </citation>
    <scope>NUCLEOTIDE SEQUENCE [LARGE SCALE GENOMIC DNA]</scope>
    <source>
        <strain evidence="13">HL-2020</strain>
        <tissue evidence="13">Leaf</tissue>
    </source>
</reference>
<keyword evidence="4 10" id="KW-0812">Transmembrane</keyword>
<evidence type="ECO:0000256" key="9">
    <source>
        <dbReference type="SAM" id="MobiDB-lite"/>
    </source>
</evidence>
<name>A0A835IG66_9MAGN</name>
<dbReference type="SUPFAM" id="SSF160240">
    <property type="entry name" value="Cation efflux protein cytoplasmic domain-like"/>
    <property type="match status" value="1"/>
</dbReference>
<gene>
    <name evidence="13" type="ORF">IFM89_036276</name>
</gene>
<dbReference type="Pfam" id="PF16916">
    <property type="entry name" value="ZT_dimer"/>
    <property type="match status" value="1"/>
</dbReference>
<dbReference type="Gene3D" id="1.20.1510.10">
    <property type="entry name" value="Cation efflux protein transmembrane domain"/>
    <property type="match status" value="1"/>
</dbReference>
<comment type="caution">
    <text evidence="13">The sequence shown here is derived from an EMBL/GenBank/DDBJ whole genome shotgun (WGS) entry which is preliminary data.</text>
</comment>
<accession>A0A835IG66</accession>
<feature type="transmembrane region" description="Helical" evidence="10">
    <location>
        <begin position="285"/>
        <end position="308"/>
    </location>
</feature>
<evidence type="ECO:0000256" key="1">
    <source>
        <dbReference type="ARBA" id="ARBA00004141"/>
    </source>
</evidence>
<evidence type="ECO:0000256" key="4">
    <source>
        <dbReference type="ARBA" id="ARBA00022692"/>
    </source>
</evidence>
<feature type="compositionally biased region" description="Basic and acidic residues" evidence="9">
    <location>
        <begin position="183"/>
        <end position="231"/>
    </location>
</feature>
<dbReference type="OrthoDB" id="9944568at2759"/>
<evidence type="ECO:0000259" key="11">
    <source>
        <dbReference type="Pfam" id="PF01545"/>
    </source>
</evidence>
<dbReference type="SUPFAM" id="SSF161111">
    <property type="entry name" value="Cation efflux protein transmembrane domain-like"/>
    <property type="match status" value="1"/>
</dbReference>
<evidence type="ECO:0000256" key="5">
    <source>
        <dbReference type="ARBA" id="ARBA00022906"/>
    </source>
</evidence>
<comment type="similarity">
    <text evidence="2">Belongs to the cation diffusion facilitator (CDF) transporter (TC 2.A.4) family. SLC30A subfamily.</text>
</comment>
<dbReference type="InterPro" id="IPR050681">
    <property type="entry name" value="CDF/SLC30A"/>
</dbReference>
<evidence type="ECO:0000256" key="3">
    <source>
        <dbReference type="ARBA" id="ARBA00022448"/>
    </source>
</evidence>
<keyword evidence="5" id="KW-0864">Zinc transport</keyword>
<dbReference type="InterPro" id="IPR058533">
    <property type="entry name" value="Cation_efflux_TM"/>
</dbReference>
<feature type="transmembrane region" description="Helical" evidence="10">
    <location>
        <begin position="86"/>
        <end position="105"/>
    </location>
</feature>
<evidence type="ECO:0000256" key="7">
    <source>
        <dbReference type="ARBA" id="ARBA00023065"/>
    </source>
</evidence>
<dbReference type="InterPro" id="IPR036837">
    <property type="entry name" value="Cation_efflux_CTD_sf"/>
</dbReference>
<evidence type="ECO:0000256" key="6">
    <source>
        <dbReference type="ARBA" id="ARBA00022989"/>
    </source>
</evidence>
<keyword evidence="6 10" id="KW-1133">Transmembrane helix</keyword>
<dbReference type="AlphaFoldDB" id="A0A835IG66"/>
<evidence type="ECO:0000313" key="14">
    <source>
        <dbReference type="Proteomes" id="UP000631114"/>
    </source>
</evidence>
<dbReference type="EMBL" id="JADFTS010000003">
    <property type="protein sequence ID" value="KAF9617355.1"/>
    <property type="molecule type" value="Genomic_DNA"/>
</dbReference>
<keyword evidence="7" id="KW-0406">Ion transport</keyword>
<evidence type="ECO:0000256" key="10">
    <source>
        <dbReference type="SAM" id="Phobius"/>
    </source>
</evidence>
<comment type="subcellular location">
    <subcellularLocation>
        <location evidence="1">Membrane</location>
        <topology evidence="1">Multi-pass membrane protein</topology>
    </subcellularLocation>
</comment>
<keyword evidence="3" id="KW-0813">Transport</keyword>
<protein>
    <recommendedName>
        <fullName evidence="15">Metal tolerance protein 1-like</fullName>
    </recommendedName>
</protein>
<evidence type="ECO:0000259" key="12">
    <source>
        <dbReference type="Pfam" id="PF16916"/>
    </source>
</evidence>
<feature type="domain" description="Cation efflux protein cytoplasmic" evidence="12">
    <location>
        <begin position="347"/>
        <end position="421"/>
    </location>
</feature>
<feature type="domain" description="Cation efflux protein transmembrane" evidence="11">
    <location>
        <begin position="55"/>
        <end position="343"/>
    </location>
</feature>
<organism evidence="13 14">
    <name type="scientific">Coptis chinensis</name>
    <dbReference type="NCBI Taxonomy" id="261450"/>
    <lineage>
        <taxon>Eukaryota</taxon>
        <taxon>Viridiplantae</taxon>
        <taxon>Streptophyta</taxon>
        <taxon>Embryophyta</taxon>
        <taxon>Tracheophyta</taxon>
        <taxon>Spermatophyta</taxon>
        <taxon>Magnoliopsida</taxon>
        <taxon>Ranunculales</taxon>
        <taxon>Ranunculaceae</taxon>
        <taxon>Coptidoideae</taxon>
        <taxon>Coptis</taxon>
    </lineage>
</organism>
<dbReference type="InterPro" id="IPR002524">
    <property type="entry name" value="Cation_efflux"/>
</dbReference>
<feature type="transmembrane region" description="Helical" evidence="10">
    <location>
        <begin position="314"/>
        <end position="335"/>
    </location>
</feature>
<dbReference type="GO" id="GO:0005385">
    <property type="term" value="F:zinc ion transmembrane transporter activity"/>
    <property type="evidence" value="ECO:0007669"/>
    <property type="project" value="TreeGrafter"/>
</dbReference>
<evidence type="ECO:0000256" key="8">
    <source>
        <dbReference type="ARBA" id="ARBA00023136"/>
    </source>
</evidence>
<feature type="transmembrane region" description="Helical" evidence="10">
    <location>
        <begin position="117"/>
        <end position="144"/>
    </location>
</feature>
<keyword evidence="8 10" id="KW-0472">Membrane</keyword>
<evidence type="ECO:0000313" key="13">
    <source>
        <dbReference type="EMBL" id="KAF9617355.1"/>
    </source>
</evidence>
<dbReference type="InterPro" id="IPR027469">
    <property type="entry name" value="Cation_efflux_TMD_sf"/>
</dbReference>
<sequence>MDAPHGPIVEISGDLPIGRSRAGSNKVCAGVACGFSDGGSNSKDAKERSASMRKLLIAVVLCVIFMGVEVVGGIKANSLAILTDAAHLLSDVAAFAISLFSLWASGWEATPRQSYGFFRIEILGALVSIQMIWLLAGILVYEAIVRLIHDSGEVKGFLMFAVAAFGLVVNIVMAVLLGHDHGHSHGGHDHGHSHGGHDHGHSHGGHDHSHSHDSDDQSHSHDSHDQSHSHGDGIVTKTHSKNDIEHNHNCQADHTEPLLDSPEDAQNKQVATKEKKQRNINVQGAYLHVLGDSIQSIGVMIGGAVIWYKPEWKIIDLICTLIFSVIVLGTTIRMLRNILEVLMESTPREIDATRIEKGLCEMHEVVAIHELHIWAITVGKILLACHVKIKPDADADVVLDKVVDYLNREYNISHVTIQIERE</sequence>
<evidence type="ECO:0000256" key="2">
    <source>
        <dbReference type="ARBA" id="ARBA00008873"/>
    </source>
</evidence>
<feature type="region of interest" description="Disordered" evidence="9">
    <location>
        <begin position="183"/>
        <end position="276"/>
    </location>
</feature>
<dbReference type="PANTHER" id="PTHR11562">
    <property type="entry name" value="CATION EFFLUX PROTEIN/ ZINC TRANSPORTER"/>
    <property type="match status" value="1"/>
</dbReference>
<dbReference type="GO" id="GO:0005773">
    <property type="term" value="C:vacuole"/>
    <property type="evidence" value="ECO:0007669"/>
    <property type="project" value="TreeGrafter"/>
</dbReference>
<keyword evidence="14" id="KW-1185">Reference proteome</keyword>
<dbReference type="InterPro" id="IPR027470">
    <property type="entry name" value="Cation_efflux_CTD"/>
</dbReference>
<dbReference type="GO" id="GO:0005886">
    <property type="term" value="C:plasma membrane"/>
    <property type="evidence" value="ECO:0007669"/>
    <property type="project" value="TreeGrafter"/>
</dbReference>
<evidence type="ECO:0008006" key="15">
    <source>
        <dbReference type="Google" id="ProtNLM"/>
    </source>
</evidence>
<dbReference type="Proteomes" id="UP000631114">
    <property type="component" value="Unassembled WGS sequence"/>
</dbReference>
<feature type="transmembrane region" description="Helical" evidence="10">
    <location>
        <begin position="156"/>
        <end position="177"/>
    </location>
</feature>
<feature type="transmembrane region" description="Helical" evidence="10">
    <location>
        <begin position="55"/>
        <end position="74"/>
    </location>
</feature>
<feature type="compositionally biased region" description="Basic and acidic residues" evidence="9">
    <location>
        <begin position="240"/>
        <end position="257"/>
    </location>
</feature>
<dbReference type="NCBIfam" id="TIGR01297">
    <property type="entry name" value="CDF"/>
    <property type="match status" value="1"/>
</dbReference>